<feature type="transmembrane region" description="Helical" evidence="8">
    <location>
        <begin position="219"/>
        <end position="245"/>
    </location>
</feature>
<reference evidence="9 12" key="2">
    <citation type="submission" date="2023-02" db="EMBL/GenBank/DDBJ databases">
        <authorList>
            <person name="Olszewska D."/>
        </authorList>
    </citation>
    <scope>NUCLEOTIDE SEQUENCE [LARGE SCALE GENOMIC DNA]</scope>
    <source>
        <strain evidence="9 12">FDU301</strain>
    </source>
</reference>
<evidence type="ECO:0000313" key="11">
    <source>
        <dbReference type="Proteomes" id="UP000220341"/>
    </source>
</evidence>
<dbReference type="PANTHER" id="PTHR34975">
    <property type="entry name" value="SPORE GERMINATION PROTEIN A2"/>
    <property type="match status" value="1"/>
</dbReference>
<dbReference type="GO" id="GO:0016020">
    <property type="term" value="C:membrane"/>
    <property type="evidence" value="ECO:0007669"/>
    <property type="project" value="UniProtKB-SubCell"/>
</dbReference>
<dbReference type="Proteomes" id="UP000220341">
    <property type="component" value="Unassembled WGS sequence"/>
</dbReference>
<comment type="subcellular location">
    <subcellularLocation>
        <location evidence="1">Membrane</location>
        <topology evidence="1">Multi-pass membrane protein</topology>
    </subcellularLocation>
</comment>
<feature type="transmembrane region" description="Helical" evidence="8">
    <location>
        <begin position="82"/>
        <end position="107"/>
    </location>
</feature>
<feature type="transmembrane region" description="Helical" evidence="8">
    <location>
        <begin position="339"/>
        <end position="359"/>
    </location>
</feature>
<keyword evidence="3" id="KW-0813">Transport</keyword>
<feature type="transmembrane region" description="Helical" evidence="8">
    <location>
        <begin position="113"/>
        <end position="136"/>
    </location>
</feature>
<sequence length="369" mass="41551">MHSQMNLSAAQFRILVIFYSLGDTILVVPGSLTADSKQEAWIPAILGVGVGVFLVWMYIKLSSLYPNKTLMELNEAILGKWLGKFVSLLFVASTLLFCSQVLFYVGSFLTTRIIIQTPMLAVHILFMGIVIVGVRLGIETIARCAEILFPWFVIPFLILVFSIFPQIHYENLQPLLEVGVKPIIRSILVFTSITSLTFIVLLTVFPAHVAEPDQRNRAFFTGSLIGGGIMIIILLLGILVLGNTYTRIALYPSYELARRIEVADFLKNIEVIMAIMWFLSLYFKTSLYYYATVSGLAQILELKNYRILTLPLGIIAVTFSLIVYPSIPYEQTWDRDTWIPYSLLFGLFYPLGLLIVGKIRVKHSASLSK</sequence>
<dbReference type="RefSeq" id="WP_013057805.1">
    <property type="nucleotide sequence ID" value="NZ_CATKPS010000011.1"/>
</dbReference>
<dbReference type="NCBIfam" id="TIGR00912">
    <property type="entry name" value="2A0309"/>
    <property type="match status" value="1"/>
</dbReference>
<dbReference type="Proteomes" id="UP001213771">
    <property type="component" value="Unassembled WGS sequence"/>
</dbReference>
<comment type="similarity">
    <text evidence="2">Belongs to the amino acid-polyamine-organocation (APC) superfamily. Spore germination protein (SGP) (TC 2.A.3.9) family.</text>
</comment>
<feature type="transmembrane region" description="Helical" evidence="8">
    <location>
        <begin position="187"/>
        <end position="207"/>
    </location>
</feature>
<feature type="transmembrane region" description="Helical" evidence="8">
    <location>
        <begin position="12"/>
        <end position="34"/>
    </location>
</feature>
<evidence type="ECO:0000256" key="1">
    <source>
        <dbReference type="ARBA" id="ARBA00004141"/>
    </source>
</evidence>
<feature type="transmembrane region" description="Helical" evidence="8">
    <location>
        <begin position="40"/>
        <end position="61"/>
    </location>
</feature>
<keyword evidence="5 8" id="KW-0812">Transmembrane</keyword>
<feature type="transmembrane region" description="Helical" evidence="8">
    <location>
        <begin position="304"/>
        <end position="327"/>
    </location>
</feature>
<accession>A0A2B2E0F0</accession>
<comment type="caution">
    <text evidence="10">The sequence shown here is derived from an EMBL/GenBank/DDBJ whole genome shotgun (WGS) entry which is preliminary data.</text>
</comment>
<evidence type="ECO:0000256" key="5">
    <source>
        <dbReference type="ARBA" id="ARBA00022692"/>
    </source>
</evidence>
<evidence type="ECO:0000256" key="8">
    <source>
        <dbReference type="SAM" id="Phobius"/>
    </source>
</evidence>
<keyword evidence="4" id="KW-0309">Germination</keyword>
<evidence type="ECO:0000313" key="12">
    <source>
        <dbReference type="Proteomes" id="UP001213771"/>
    </source>
</evidence>
<name>A0A2B2E0F0_PRIMG</name>
<keyword evidence="6 8" id="KW-1133">Transmembrane helix</keyword>
<feature type="transmembrane region" description="Helical" evidence="8">
    <location>
        <begin position="265"/>
        <end position="283"/>
    </location>
</feature>
<protein>
    <submittedName>
        <fullName evidence="9">Endospore germination permease</fullName>
    </submittedName>
    <submittedName>
        <fullName evidence="10">Spore gernimation protein</fullName>
    </submittedName>
</protein>
<dbReference type="PANTHER" id="PTHR34975:SF2">
    <property type="entry name" value="SPORE GERMINATION PROTEIN A2"/>
    <property type="match status" value="1"/>
</dbReference>
<evidence type="ECO:0000256" key="2">
    <source>
        <dbReference type="ARBA" id="ARBA00007998"/>
    </source>
</evidence>
<dbReference type="EMBL" id="NTYW01000004">
    <property type="protein sequence ID" value="PES41769.1"/>
    <property type="molecule type" value="Genomic_DNA"/>
</dbReference>
<organism evidence="10 11">
    <name type="scientific">Priestia megaterium</name>
    <name type="common">Bacillus megaterium</name>
    <dbReference type="NCBI Taxonomy" id="1404"/>
    <lineage>
        <taxon>Bacteria</taxon>
        <taxon>Bacillati</taxon>
        <taxon>Bacillota</taxon>
        <taxon>Bacilli</taxon>
        <taxon>Bacillales</taxon>
        <taxon>Bacillaceae</taxon>
        <taxon>Priestia</taxon>
    </lineage>
</organism>
<dbReference type="Pfam" id="PF03845">
    <property type="entry name" value="Spore_permease"/>
    <property type="match status" value="1"/>
</dbReference>
<dbReference type="EMBL" id="JARAOX010000219">
    <property type="protein sequence ID" value="MDD9785629.1"/>
    <property type="molecule type" value="Genomic_DNA"/>
</dbReference>
<evidence type="ECO:0000313" key="10">
    <source>
        <dbReference type="EMBL" id="PES41769.1"/>
    </source>
</evidence>
<gene>
    <name evidence="10" type="ORF">CN497_03050</name>
    <name evidence="9" type="ORF">PVE99_25035</name>
</gene>
<evidence type="ECO:0000256" key="7">
    <source>
        <dbReference type="ARBA" id="ARBA00023136"/>
    </source>
</evidence>
<evidence type="ECO:0000256" key="6">
    <source>
        <dbReference type="ARBA" id="ARBA00022989"/>
    </source>
</evidence>
<keyword evidence="7 8" id="KW-0472">Membrane</keyword>
<evidence type="ECO:0000256" key="3">
    <source>
        <dbReference type="ARBA" id="ARBA00022448"/>
    </source>
</evidence>
<proteinExistence type="inferred from homology"/>
<feature type="transmembrane region" description="Helical" evidence="8">
    <location>
        <begin position="148"/>
        <end position="167"/>
    </location>
</feature>
<reference evidence="10 11" key="1">
    <citation type="submission" date="2017-09" db="EMBL/GenBank/DDBJ databases">
        <title>Large-scale bioinformatics analysis of Bacillus genomes uncovers conserved roles of natural products in bacterial physiology.</title>
        <authorList>
            <consortium name="Agbiome Team Llc"/>
            <person name="Bleich R.M."/>
            <person name="Kirk G.J."/>
            <person name="Santa Maria K.C."/>
            <person name="Allen S.E."/>
            <person name="Farag S."/>
            <person name="Shank E.A."/>
            <person name="Bowers A."/>
        </authorList>
    </citation>
    <scope>NUCLEOTIDE SEQUENCE [LARGE SCALE GENOMIC DNA]</scope>
    <source>
        <strain evidence="10 11">AFS003013</strain>
    </source>
</reference>
<dbReference type="InterPro" id="IPR004761">
    <property type="entry name" value="Spore_GerAB"/>
</dbReference>
<dbReference type="AlphaFoldDB" id="A0A2B2E0F0"/>
<dbReference type="GO" id="GO:0009847">
    <property type="term" value="P:spore germination"/>
    <property type="evidence" value="ECO:0007669"/>
    <property type="project" value="InterPro"/>
</dbReference>
<evidence type="ECO:0000256" key="4">
    <source>
        <dbReference type="ARBA" id="ARBA00022544"/>
    </source>
</evidence>
<evidence type="ECO:0000313" key="9">
    <source>
        <dbReference type="EMBL" id="MDD9785629.1"/>
    </source>
</evidence>